<dbReference type="AlphaFoldDB" id="A0AA35T846"/>
<dbReference type="Gene3D" id="3.30.420.10">
    <property type="entry name" value="Ribonuclease H-like superfamily/Ribonuclease H"/>
    <property type="match status" value="1"/>
</dbReference>
<evidence type="ECO:0000313" key="2">
    <source>
        <dbReference type="Proteomes" id="UP001174909"/>
    </source>
</evidence>
<accession>A0AA35T846</accession>
<protein>
    <submittedName>
        <fullName evidence="1">Uncharacterized protein</fullName>
    </submittedName>
</protein>
<sequence length="227" mass="26699">MLEDEEPLDVVFPQFLEWIRTTREEVSKRTGDQYYTVLASHKAFSFGIPVLLAEIERRQELQTSDLVTENVFFSDTFQYLREVKDDATKNVKKFALGNLYTLFTKKPYQGERALHDVEAMEELFSHRSLAGLLSSMPSRTAEEQLQKWAEQKQKRAIKAELNNNLVGLDIKKHQIDRLAELDLFYPKLCKIRTKFTNDEEFQKELRQRGVHSKKLREKLTRIQLKGE</sequence>
<dbReference type="InterPro" id="IPR036397">
    <property type="entry name" value="RNaseH_sf"/>
</dbReference>
<dbReference type="EMBL" id="CASHTH010003311">
    <property type="protein sequence ID" value="CAI8043213.1"/>
    <property type="molecule type" value="Genomic_DNA"/>
</dbReference>
<comment type="caution">
    <text evidence="1">The sequence shown here is derived from an EMBL/GenBank/DDBJ whole genome shotgun (WGS) entry which is preliminary data.</text>
</comment>
<dbReference type="SUPFAM" id="SSF53098">
    <property type="entry name" value="Ribonuclease H-like"/>
    <property type="match status" value="1"/>
</dbReference>
<gene>
    <name evidence="1" type="ORF">GBAR_LOCUS23969</name>
</gene>
<reference evidence="1" key="1">
    <citation type="submission" date="2023-03" db="EMBL/GenBank/DDBJ databases">
        <authorList>
            <person name="Steffen K."/>
            <person name="Cardenas P."/>
        </authorList>
    </citation>
    <scope>NUCLEOTIDE SEQUENCE</scope>
</reference>
<evidence type="ECO:0000313" key="1">
    <source>
        <dbReference type="EMBL" id="CAI8043213.1"/>
    </source>
</evidence>
<organism evidence="1 2">
    <name type="scientific">Geodia barretti</name>
    <name type="common">Barrett's horny sponge</name>
    <dbReference type="NCBI Taxonomy" id="519541"/>
    <lineage>
        <taxon>Eukaryota</taxon>
        <taxon>Metazoa</taxon>
        <taxon>Porifera</taxon>
        <taxon>Demospongiae</taxon>
        <taxon>Heteroscleromorpha</taxon>
        <taxon>Tetractinellida</taxon>
        <taxon>Astrophorina</taxon>
        <taxon>Geodiidae</taxon>
        <taxon>Geodia</taxon>
    </lineage>
</organism>
<proteinExistence type="predicted"/>
<keyword evidence="2" id="KW-1185">Reference proteome</keyword>
<dbReference type="GO" id="GO:0003676">
    <property type="term" value="F:nucleic acid binding"/>
    <property type="evidence" value="ECO:0007669"/>
    <property type="project" value="InterPro"/>
</dbReference>
<dbReference type="Proteomes" id="UP001174909">
    <property type="component" value="Unassembled WGS sequence"/>
</dbReference>
<name>A0AA35T846_GEOBA</name>
<dbReference type="InterPro" id="IPR012337">
    <property type="entry name" value="RNaseH-like_sf"/>
</dbReference>